<evidence type="ECO:0000313" key="1">
    <source>
        <dbReference type="EMBL" id="EGC20831.1"/>
    </source>
</evidence>
<reference evidence="1 2" key="1">
    <citation type="submission" date="2011-01" db="EMBL/GenBank/DDBJ databases">
        <authorList>
            <person name="Muzny D."/>
            <person name="Qin X."/>
            <person name="Deng J."/>
            <person name="Jiang H."/>
            <person name="Liu Y."/>
            <person name="Qu J."/>
            <person name="Song X.-Z."/>
            <person name="Zhang L."/>
            <person name="Thornton R."/>
            <person name="Coyle M."/>
            <person name="Francisco L."/>
            <person name="Jackson L."/>
            <person name="Javaid M."/>
            <person name="Korchina V."/>
            <person name="Kovar C."/>
            <person name="Mata R."/>
            <person name="Mathew T."/>
            <person name="Ngo R."/>
            <person name="Nguyen L."/>
            <person name="Nguyen N."/>
            <person name="Okwuonu G."/>
            <person name="Ongeri F."/>
            <person name="Pham C."/>
            <person name="Simmons D."/>
            <person name="Wilczek-Boney K."/>
            <person name="Hale W."/>
            <person name="Jakkamsetti A."/>
            <person name="Pham P."/>
            <person name="Ruth R."/>
            <person name="San Lucas F."/>
            <person name="Warren J."/>
            <person name="Zhang J."/>
            <person name="Zhao Z."/>
            <person name="Zhou C."/>
            <person name="Zhu D."/>
            <person name="Lee S."/>
            <person name="Bess C."/>
            <person name="Blankenburg K."/>
            <person name="Forbes L."/>
            <person name="Fu Q."/>
            <person name="Gubbala S."/>
            <person name="Hirani K."/>
            <person name="Jayaseelan J.C."/>
            <person name="Lara F."/>
            <person name="Munidasa M."/>
            <person name="Palculict T."/>
            <person name="Patil S."/>
            <person name="Pu L.-L."/>
            <person name="Saada N."/>
            <person name="Tang L."/>
            <person name="Weissenberger G."/>
            <person name="Zhu Y."/>
            <person name="Hemphill L."/>
            <person name="Shang Y."/>
            <person name="Youmans B."/>
            <person name="Ayvaz T."/>
            <person name="Ross M."/>
            <person name="Santibanez J."/>
            <person name="Aqrawi P."/>
            <person name="Gross S."/>
            <person name="Joshi V."/>
            <person name="Fowler G."/>
            <person name="Nazareth L."/>
            <person name="Reid J."/>
            <person name="Worley K."/>
            <person name="Petrosino J."/>
            <person name="Highlander S."/>
            <person name="Gibbs R."/>
        </authorList>
    </citation>
    <scope>NUCLEOTIDE SEQUENCE [LARGE SCALE GENOMIC DNA]</scope>
    <source>
        <strain evidence="1 2">DSM 16608</strain>
    </source>
</reference>
<dbReference type="RefSeq" id="WP_007368268.1">
    <property type="nucleotide sequence ID" value="NZ_GL872283.1"/>
</dbReference>
<organism evidence="1 2">
    <name type="scientific">Prevotella multiformis DSM 16608</name>
    <dbReference type="NCBI Taxonomy" id="888743"/>
    <lineage>
        <taxon>Bacteria</taxon>
        <taxon>Pseudomonadati</taxon>
        <taxon>Bacteroidota</taxon>
        <taxon>Bacteroidia</taxon>
        <taxon>Bacteroidales</taxon>
        <taxon>Prevotellaceae</taxon>
        <taxon>Prevotella</taxon>
    </lineage>
</organism>
<proteinExistence type="predicted"/>
<accession>F0F569</accession>
<dbReference type="Proteomes" id="UP000005697">
    <property type="component" value="Unassembled WGS sequence"/>
</dbReference>
<dbReference type="OrthoDB" id="1073061at2"/>
<name>F0F569_9BACT</name>
<keyword evidence="2" id="KW-1185">Reference proteome</keyword>
<dbReference type="STRING" id="888743.HMPREF9141_0735"/>
<dbReference type="AlphaFoldDB" id="F0F569"/>
<dbReference type="HOGENOM" id="CLU_209807_0_0_10"/>
<protein>
    <recommendedName>
        <fullName evidence="3">DksA C4-type domain-containing protein</fullName>
    </recommendedName>
</protein>
<dbReference type="EMBL" id="AEWX01000009">
    <property type="protein sequence ID" value="EGC20831.1"/>
    <property type="molecule type" value="Genomic_DNA"/>
</dbReference>
<gene>
    <name evidence="1" type="ORF">HMPREF9141_0735</name>
</gene>
<sequence length="60" mass="6860">MLDKEIKNYLDALNQGLAEAEKKMLQEKAARNEEVVNCDETGEIVRIPAKQIISEHSQYL</sequence>
<comment type="caution">
    <text evidence="1">The sequence shown here is derived from an EMBL/GenBank/DDBJ whole genome shotgun (WGS) entry which is preliminary data.</text>
</comment>
<evidence type="ECO:0008006" key="3">
    <source>
        <dbReference type="Google" id="ProtNLM"/>
    </source>
</evidence>
<evidence type="ECO:0000313" key="2">
    <source>
        <dbReference type="Proteomes" id="UP000005697"/>
    </source>
</evidence>